<name>A0ABU8JFT0_9GAMM</name>
<organism evidence="1 2">
    <name type="scientific">Fulvimonas yonginensis</name>
    <dbReference type="NCBI Taxonomy" id="1495200"/>
    <lineage>
        <taxon>Bacteria</taxon>
        <taxon>Pseudomonadati</taxon>
        <taxon>Pseudomonadota</taxon>
        <taxon>Gammaproteobacteria</taxon>
        <taxon>Lysobacterales</taxon>
        <taxon>Rhodanobacteraceae</taxon>
        <taxon>Fulvimonas</taxon>
    </lineage>
</organism>
<reference evidence="1 2" key="1">
    <citation type="journal article" date="2014" name="Int. J. Syst. Evol. Microbiol.">
        <title>Fulvimonas yonginensis sp. nov., isolated from greenhouse soil, and emended description of the genus Fulvimonas.</title>
        <authorList>
            <person name="Ahn J.H."/>
            <person name="Kim S.J."/>
            <person name="Weon H.Y."/>
            <person name="Hong S.B."/>
            <person name="Seok S.J."/>
            <person name="Kwon S.W."/>
        </authorList>
    </citation>
    <scope>NUCLEOTIDE SEQUENCE [LARGE SCALE GENOMIC DNA]</scope>
    <source>
        <strain evidence="1 2">KACC 16952</strain>
    </source>
</reference>
<dbReference type="EMBL" id="JBBBNY010000016">
    <property type="protein sequence ID" value="MEI7038124.1"/>
    <property type="molecule type" value="Genomic_DNA"/>
</dbReference>
<gene>
    <name evidence="1" type="ORF">WAT24_15270</name>
</gene>
<accession>A0ABU8JFT0</accession>
<evidence type="ECO:0000313" key="2">
    <source>
        <dbReference type="Proteomes" id="UP001381174"/>
    </source>
</evidence>
<dbReference type="InterPro" id="IPR019226">
    <property type="entry name" value="DUF2158"/>
</dbReference>
<keyword evidence="2" id="KW-1185">Reference proteome</keyword>
<dbReference type="Proteomes" id="UP001381174">
    <property type="component" value="Unassembled WGS sequence"/>
</dbReference>
<sequence>MSDFKKGDVVQLKSGGPLMTIIADYPSHSHGHSVRCVWFNENKPVEETFVVEALKSV</sequence>
<proteinExistence type="predicted"/>
<dbReference type="Pfam" id="PF09926">
    <property type="entry name" value="DUF2158"/>
    <property type="match status" value="1"/>
</dbReference>
<dbReference type="RefSeq" id="WP_336808767.1">
    <property type="nucleotide sequence ID" value="NZ_JBBBNY010000016.1"/>
</dbReference>
<evidence type="ECO:0000313" key="1">
    <source>
        <dbReference type="EMBL" id="MEI7038124.1"/>
    </source>
</evidence>
<protein>
    <submittedName>
        <fullName evidence="1">DUF2158 domain-containing protein</fullName>
    </submittedName>
</protein>
<comment type="caution">
    <text evidence="1">The sequence shown here is derived from an EMBL/GenBank/DDBJ whole genome shotgun (WGS) entry which is preliminary data.</text>
</comment>